<sequence>MKIVISGGLGYVGGRLAQYFAGKGHEVLALSRKASTLEGVNFPPQITVLHPDEVLHSSSGLAGADIFIHLAALNEIDCVKQPYHAIEVNISHTLQWLDAAYLQGVKRFIYFSTAHVYGKPLQGFYNEESLAVPVHPYAITHRCAEDYVVAYAREKEMENIIIRLTNSFGGPAFPTADRWTLLVNDLCRSAANNGKMILLSDGLQLRDFVCLHDVCTGVDHLINITHEPTKSIIYNLGAGYSISVCDMALKVKAVAEKVLQKEVLLERKELPATTTKDSLTISIDKLLQTGFQLRNNIEEEITSTLSYFNNFS</sequence>
<dbReference type="CDD" id="cd08946">
    <property type="entry name" value="SDR_e"/>
    <property type="match status" value="1"/>
</dbReference>
<dbReference type="Pfam" id="PF01370">
    <property type="entry name" value="Epimerase"/>
    <property type="match status" value="1"/>
</dbReference>
<protein>
    <submittedName>
        <fullName evidence="3">SDR family oxidoreductase</fullName>
    </submittedName>
</protein>
<gene>
    <name evidence="3" type="ORF">KK060_16430</name>
</gene>
<dbReference type="Gene3D" id="3.40.50.720">
    <property type="entry name" value="NAD(P)-binding Rossmann-like Domain"/>
    <property type="match status" value="1"/>
</dbReference>
<dbReference type="Proteomes" id="UP000772618">
    <property type="component" value="Unassembled WGS sequence"/>
</dbReference>
<comment type="similarity">
    <text evidence="1">Belongs to the NAD(P)-dependent epimerase/dehydratase family.</text>
</comment>
<evidence type="ECO:0000313" key="3">
    <source>
        <dbReference type="EMBL" id="MBT1704881.1"/>
    </source>
</evidence>
<dbReference type="RefSeq" id="WP_254154842.1">
    <property type="nucleotide sequence ID" value="NZ_JAHESD010000041.1"/>
</dbReference>
<evidence type="ECO:0000313" key="4">
    <source>
        <dbReference type="Proteomes" id="UP000772618"/>
    </source>
</evidence>
<proteinExistence type="inferred from homology"/>
<evidence type="ECO:0000256" key="1">
    <source>
        <dbReference type="ARBA" id="ARBA00007637"/>
    </source>
</evidence>
<dbReference type="EMBL" id="JAHESD010000041">
    <property type="protein sequence ID" value="MBT1704881.1"/>
    <property type="molecule type" value="Genomic_DNA"/>
</dbReference>
<feature type="domain" description="NAD-dependent epimerase/dehydratase" evidence="2">
    <location>
        <begin position="3"/>
        <end position="237"/>
    </location>
</feature>
<comment type="caution">
    <text evidence="3">The sequence shown here is derived from an EMBL/GenBank/DDBJ whole genome shotgun (WGS) entry which is preliminary data.</text>
</comment>
<organism evidence="3 4">
    <name type="scientific">Chryseosolibacter indicus</name>
    <dbReference type="NCBI Taxonomy" id="2782351"/>
    <lineage>
        <taxon>Bacteria</taxon>
        <taxon>Pseudomonadati</taxon>
        <taxon>Bacteroidota</taxon>
        <taxon>Cytophagia</taxon>
        <taxon>Cytophagales</taxon>
        <taxon>Chryseotaleaceae</taxon>
        <taxon>Chryseosolibacter</taxon>
    </lineage>
</organism>
<dbReference type="InterPro" id="IPR001509">
    <property type="entry name" value="Epimerase_deHydtase"/>
</dbReference>
<keyword evidence="4" id="KW-1185">Reference proteome</keyword>
<reference evidence="3 4" key="1">
    <citation type="submission" date="2021-05" db="EMBL/GenBank/DDBJ databases">
        <title>A Polyphasic approach of four new species of the genus Ohtaekwangia: Ohtaekwangia histidinii sp. nov., Ohtaekwangia cretensis sp. nov., Ohtaekwangia indiensis sp. nov., Ohtaekwangia reichenbachii sp. nov. from diverse environment.</title>
        <authorList>
            <person name="Octaviana S."/>
        </authorList>
    </citation>
    <scope>NUCLEOTIDE SEQUENCE [LARGE SCALE GENOMIC DNA]</scope>
    <source>
        <strain evidence="3 4">PWU20</strain>
    </source>
</reference>
<dbReference type="PANTHER" id="PTHR43000">
    <property type="entry name" value="DTDP-D-GLUCOSE 4,6-DEHYDRATASE-RELATED"/>
    <property type="match status" value="1"/>
</dbReference>
<dbReference type="InterPro" id="IPR036291">
    <property type="entry name" value="NAD(P)-bd_dom_sf"/>
</dbReference>
<name>A0ABS5VY07_9BACT</name>
<evidence type="ECO:0000259" key="2">
    <source>
        <dbReference type="Pfam" id="PF01370"/>
    </source>
</evidence>
<accession>A0ABS5VY07</accession>
<dbReference type="SUPFAM" id="SSF51735">
    <property type="entry name" value="NAD(P)-binding Rossmann-fold domains"/>
    <property type="match status" value="1"/>
</dbReference>